<dbReference type="UniPathway" id="UPA00606"/>
<dbReference type="NCBIfam" id="NF006054">
    <property type="entry name" value="PRK08202.1"/>
    <property type="match status" value="1"/>
</dbReference>
<dbReference type="Proteomes" id="UP000016587">
    <property type="component" value="Chromosome"/>
</dbReference>
<evidence type="ECO:0000256" key="4">
    <source>
        <dbReference type="ARBA" id="ARBA00022679"/>
    </source>
</evidence>
<keyword evidence="4 5" id="KW-0808">Transferase</keyword>
<accession>T2GFQ5</accession>
<dbReference type="SUPFAM" id="SSF53167">
    <property type="entry name" value="Purine and uridine phosphorylases"/>
    <property type="match status" value="1"/>
</dbReference>
<dbReference type="NCBIfam" id="TIGR01697">
    <property type="entry name" value="PNPH-PUNA-XAPA"/>
    <property type="match status" value="1"/>
</dbReference>
<dbReference type="HOGENOM" id="CLU_054456_1_0_7"/>
<name>T2GFQ5_MEGG1</name>
<evidence type="ECO:0000313" key="8">
    <source>
        <dbReference type="Proteomes" id="UP000016587"/>
    </source>
</evidence>
<dbReference type="RefSeq" id="WP_021762241.1">
    <property type="nucleotide sequence ID" value="NC_022444.1"/>
</dbReference>
<protein>
    <recommendedName>
        <fullName evidence="5">Purine nucleoside phosphorylase</fullName>
        <ecNumber evidence="5">2.4.2.1</ecNumber>
    </recommendedName>
    <alternativeName>
        <fullName evidence="5">Inosine-guanosine phosphorylase</fullName>
    </alternativeName>
</protein>
<comment type="function">
    <text evidence="5">The purine nucleoside phosphorylases catalyze the phosphorolytic breakdown of the N-glycosidic bond in the beta-(deoxy)ribonucleoside molecules, with the formation of the corresponding free purine bases and pentose-1-phosphate.</text>
</comment>
<evidence type="ECO:0000256" key="5">
    <source>
        <dbReference type="PIRNR" id="PIRNR000477"/>
    </source>
</evidence>
<evidence type="ECO:0000256" key="3">
    <source>
        <dbReference type="ARBA" id="ARBA00022676"/>
    </source>
</evidence>
<dbReference type="PANTHER" id="PTHR11904">
    <property type="entry name" value="METHYLTHIOADENOSINE/PURINE NUCLEOSIDE PHOSPHORYLASE"/>
    <property type="match status" value="1"/>
</dbReference>
<gene>
    <name evidence="7" type="primary">deoD</name>
    <name evidence="7" type="ORF">DGI_3438</name>
</gene>
<dbReference type="GO" id="GO:0004731">
    <property type="term" value="F:purine-nucleoside phosphorylase activity"/>
    <property type="evidence" value="ECO:0007669"/>
    <property type="project" value="UniProtKB-EC"/>
</dbReference>
<dbReference type="PIRSF" id="PIRSF000477">
    <property type="entry name" value="PurNPase"/>
    <property type="match status" value="1"/>
</dbReference>
<dbReference type="STRING" id="1121448.DGI_3438"/>
<evidence type="ECO:0000256" key="1">
    <source>
        <dbReference type="ARBA" id="ARBA00005058"/>
    </source>
</evidence>
<dbReference type="GO" id="GO:0009116">
    <property type="term" value="P:nucleoside metabolic process"/>
    <property type="evidence" value="ECO:0007669"/>
    <property type="project" value="InterPro"/>
</dbReference>
<dbReference type="Gene3D" id="3.40.50.1580">
    <property type="entry name" value="Nucleoside phosphorylase domain"/>
    <property type="match status" value="1"/>
</dbReference>
<keyword evidence="8" id="KW-1185">Reference proteome</keyword>
<comment type="similarity">
    <text evidence="2 5">Belongs to the PNP/MTAP phosphorylase family.</text>
</comment>
<dbReference type="CDD" id="cd09009">
    <property type="entry name" value="PNP-EcPNPII_like"/>
    <property type="match status" value="1"/>
</dbReference>
<dbReference type="EC" id="2.4.2.1" evidence="5"/>
<dbReference type="InterPro" id="IPR035994">
    <property type="entry name" value="Nucleoside_phosphorylase_sf"/>
</dbReference>
<evidence type="ECO:0000313" key="7">
    <source>
        <dbReference type="EMBL" id="AGW15118.1"/>
    </source>
</evidence>
<keyword evidence="3 5" id="KW-0328">Glycosyltransferase</keyword>
<reference evidence="7 8" key="1">
    <citation type="journal article" date="2013" name="J. Bacteriol.">
        <title>Roles of HynAB and Ech, the only two hydrogenases found in the model sulfate reducer Desulfovibrio gigas.</title>
        <authorList>
            <person name="Morais-Silva F.O."/>
            <person name="Santos C.I."/>
            <person name="Rodrigues R."/>
            <person name="Pereira I.A."/>
            <person name="Rodrigues-Pousada C."/>
        </authorList>
    </citation>
    <scope>NUCLEOTIDE SEQUENCE [LARGE SCALE GENOMIC DNA]</scope>
    <source>
        <strain evidence="8">ATCC 19364 / DSM 1382 / NCIMB 9332 / VKM B-1759</strain>
    </source>
</reference>
<comment type="pathway">
    <text evidence="1 5">Purine metabolism; purine nucleoside salvage.</text>
</comment>
<dbReference type="PATRIC" id="fig|1121448.10.peg.3388"/>
<dbReference type="InterPro" id="IPR000845">
    <property type="entry name" value="Nucleoside_phosphorylase_d"/>
</dbReference>
<proteinExistence type="inferred from homology"/>
<dbReference type="Pfam" id="PF01048">
    <property type="entry name" value="PNP_UDP_1"/>
    <property type="match status" value="1"/>
</dbReference>
<dbReference type="KEGG" id="dgg:DGI_3438"/>
<evidence type="ECO:0000259" key="6">
    <source>
        <dbReference type="Pfam" id="PF01048"/>
    </source>
</evidence>
<dbReference type="InterPro" id="IPR011268">
    <property type="entry name" value="Purine_phosphorylase"/>
</dbReference>
<sequence>MQNQKKVKLALDYVRDTLPPGVPSPQWAIVLGTGLSNAMPDITIQKSISFGEIPGFPAATVASHQGCLALAAVQGVPVWLQCGRVHLYEGHSPGDVVMPIRLLHGLGVRRLLLTNAAGSLHHAWDAGDIMVVADHINMTGVSPLTGPNVAAWGDRFPDMSAVYSPALQTMALEAGCRCGMRLRHGVYIGVQGPQLETPAETRMYKRLGADAIGMSTVLEAIAARHLGIELCALSVLTNKNLPGNMAPACLEDIIAVAEATSRDLARVITSMAPHMASPTVCAQPS</sequence>
<evidence type="ECO:0000256" key="2">
    <source>
        <dbReference type="ARBA" id="ARBA00006751"/>
    </source>
</evidence>
<dbReference type="AlphaFoldDB" id="T2GFQ5"/>
<reference evidence="8" key="2">
    <citation type="submission" date="2013-07" db="EMBL/GenBank/DDBJ databases">
        <authorList>
            <person name="Morais-Silva F.O."/>
            <person name="Rezende A.M."/>
            <person name="Pimentel C."/>
            <person name="Resende D.M."/>
            <person name="Santos C.I."/>
            <person name="Clemente C."/>
            <person name="de Oliveira L.M."/>
            <person name="da Silva S.M."/>
            <person name="Costa D.A."/>
            <person name="Varela-Raposo A."/>
            <person name="Horacio E.C.A."/>
            <person name="Matos M."/>
            <person name="Flores O."/>
            <person name="Ruiz J.C."/>
            <person name="Rodrigues-Pousada C."/>
        </authorList>
    </citation>
    <scope>NUCLEOTIDE SEQUENCE [LARGE SCALE GENOMIC DNA]</scope>
    <source>
        <strain evidence="8">ATCC 19364 / DSM 1382 / NCIMB 9332 / VKM B-1759</strain>
    </source>
</reference>
<dbReference type="PANTHER" id="PTHR11904:SF9">
    <property type="entry name" value="PURINE NUCLEOSIDE PHOSPHORYLASE-RELATED"/>
    <property type="match status" value="1"/>
</dbReference>
<dbReference type="OrthoDB" id="1523230at2"/>
<dbReference type="GO" id="GO:0005737">
    <property type="term" value="C:cytoplasm"/>
    <property type="evidence" value="ECO:0007669"/>
    <property type="project" value="TreeGrafter"/>
</dbReference>
<dbReference type="eggNOG" id="COG0005">
    <property type="taxonomic scope" value="Bacteria"/>
</dbReference>
<dbReference type="EMBL" id="CP006585">
    <property type="protein sequence ID" value="AGW15118.1"/>
    <property type="molecule type" value="Genomic_DNA"/>
</dbReference>
<organism evidence="7 8">
    <name type="scientific">Megalodesulfovibrio gigas (strain ATCC 19364 / DSM 1382 / NCIMB 9332 / VKM B-1759)</name>
    <name type="common">Desulfovibrio gigas</name>
    <dbReference type="NCBI Taxonomy" id="1121448"/>
    <lineage>
        <taxon>Bacteria</taxon>
        <taxon>Pseudomonadati</taxon>
        <taxon>Thermodesulfobacteriota</taxon>
        <taxon>Desulfovibrionia</taxon>
        <taxon>Desulfovibrionales</taxon>
        <taxon>Desulfovibrionaceae</taxon>
        <taxon>Megalodesulfovibrio</taxon>
    </lineage>
</organism>
<feature type="domain" description="Nucleoside phosphorylase" evidence="6">
    <location>
        <begin position="28"/>
        <end position="271"/>
    </location>
</feature>